<dbReference type="HAMAP" id="MF_01464_B">
    <property type="entry name" value="SecF_B"/>
    <property type="match status" value="1"/>
</dbReference>
<evidence type="ECO:0000313" key="12">
    <source>
        <dbReference type="EMBL" id="MFC4602754.1"/>
    </source>
</evidence>
<evidence type="ECO:0000256" key="7">
    <source>
        <dbReference type="ARBA" id="ARBA00023010"/>
    </source>
</evidence>
<feature type="transmembrane region" description="Helical" evidence="9">
    <location>
        <begin position="221"/>
        <end position="242"/>
    </location>
</feature>
<dbReference type="PANTHER" id="PTHR30081">
    <property type="entry name" value="PROTEIN-EXPORT MEMBRANE PROTEIN SEC"/>
    <property type="match status" value="1"/>
</dbReference>
<proteinExistence type="inferred from homology"/>
<keyword evidence="13" id="KW-1185">Reference proteome</keyword>
<comment type="similarity">
    <text evidence="9">Belongs to the SecD/SecF family. SecF subfamily.</text>
</comment>
<dbReference type="PANTHER" id="PTHR30081:SF8">
    <property type="entry name" value="PROTEIN TRANSLOCASE SUBUNIT SECF"/>
    <property type="match status" value="1"/>
</dbReference>
<dbReference type="NCBIfam" id="TIGR00916">
    <property type="entry name" value="2A0604s01"/>
    <property type="match status" value="1"/>
</dbReference>
<keyword evidence="2 9" id="KW-0813">Transport</keyword>
<evidence type="ECO:0000256" key="2">
    <source>
        <dbReference type="ARBA" id="ARBA00022448"/>
    </source>
</evidence>
<keyword evidence="8 9" id="KW-0472">Membrane</keyword>
<feature type="transmembrane region" description="Helical" evidence="9">
    <location>
        <begin position="170"/>
        <end position="187"/>
    </location>
</feature>
<comment type="subunit">
    <text evidence="9">Forms a complex with SecD. Part of the essential Sec protein translocation apparatus which comprises SecA, SecYEG and auxiliary proteins SecDF. Other proteins may also be involved.</text>
</comment>
<keyword evidence="4 9" id="KW-0812">Transmembrane</keyword>
<dbReference type="PRINTS" id="PR01755">
    <property type="entry name" value="SECFTRNLCASE"/>
</dbReference>
<reference evidence="13" key="1">
    <citation type="journal article" date="2019" name="Int. J. Syst. Evol. Microbiol.">
        <title>The Global Catalogue of Microorganisms (GCM) 10K type strain sequencing project: providing services to taxonomists for standard genome sequencing and annotation.</title>
        <authorList>
            <consortium name="The Broad Institute Genomics Platform"/>
            <consortium name="The Broad Institute Genome Sequencing Center for Infectious Disease"/>
            <person name="Wu L."/>
            <person name="Ma J."/>
        </authorList>
    </citation>
    <scope>NUCLEOTIDE SEQUENCE [LARGE SCALE GENOMIC DNA]</scope>
    <source>
        <strain evidence="13">CCUG 54520</strain>
    </source>
</reference>
<evidence type="ECO:0000256" key="5">
    <source>
        <dbReference type="ARBA" id="ARBA00022927"/>
    </source>
</evidence>
<dbReference type="InterPro" id="IPR005665">
    <property type="entry name" value="SecF_bac"/>
</dbReference>
<dbReference type="InterPro" id="IPR022813">
    <property type="entry name" value="SecD/SecF_arch_bac"/>
</dbReference>
<keyword evidence="7 9" id="KW-0811">Translocation</keyword>
<comment type="subcellular location">
    <subcellularLocation>
        <location evidence="1 9">Cell membrane</location>
        <topology evidence="1 9">Multi-pass membrane protein</topology>
    </subcellularLocation>
</comment>
<organism evidence="12 13">
    <name type="scientific">Rhodococcus kronopolitis</name>
    <dbReference type="NCBI Taxonomy" id="1460226"/>
    <lineage>
        <taxon>Bacteria</taxon>
        <taxon>Bacillati</taxon>
        <taxon>Actinomycetota</taxon>
        <taxon>Actinomycetes</taxon>
        <taxon>Mycobacteriales</taxon>
        <taxon>Nocardiaceae</taxon>
        <taxon>Rhodococcus</taxon>
    </lineage>
</organism>
<evidence type="ECO:0000313" key="13">
    <source>
        <dbReference type="Proteomes" id="UP001595914"/>
    </source>
</evidence>
<dbReference type="InterPro" id="IPR022645">
    <property type="entry name" value="SecD/SecF_bac"/>
</dbReference>
<evidence type="ECO:0000256" key="4">
    <source>
        <dbReference type="ARBA" id="ARBA00022692"/>
    </source>
</evidence>
<comment type="caution">
    <text evidence="12">The sequence shown here is derived from an EMBL/GenBank/DDBJ whole genome shotgun (WGS) entry which is preliminary data.</text>
</comment>
<feature type="transmembrane region" description="Helical" evidence="9">
    <location>
        <begin position="194"/>
        <end position="215"/>
    </location>
</feature>
<feature type="transmembrane region" description="Helical" evidence="9">
    <location>
        <begin position="45"/>
        <end position="65"/>
    </location>
</feature>
<evidence type="ECO:0000256" key="6">
    <source>
        <dbReference type="ARBA" id="ARBA00022989"/>
    </source>
</evidence>
<evidence type="ECO:0000256" key="3">
    <source>
        <dbReference type="ARBA" id="ARBA00022475"/>
    </source>
</evidence>
<dbReference type="Pfam" id="PF02355">
    <property type="entry name" value="SecD_SecF_C"/>
    <property type="match status" value="1"/>
</dbReference>
<evidence type="ECO:0000259" key="11">
    <source>
        <dbReference type="Pfam" id="PF02355"/>
    </source>
</evidence>
<evidence type="ECO:0000256" key="8">
    <source>
        <dbReference type="ARBA" id="ARBA00023136"/>
    </source>
</evidence>
<comment type="function">
    <text evidence="9">Part of the Sec protein translocase complex. Interacts with the SecYEG preprotein conducting channel. SecDF uses the proton motive force (PMF) to complete protein translocation after the ATP-dependent function of SecA.</text>
</comment>
<keyword evidence="5 9" id="KW-0653">Protein transport</keyword>
<name>A0ABV9FR58_9NOCA</name>
<dbReference type="InterPro" id="IPR055344">
    <property type="entry name" value="SecD_SecF_C_bact"/>
</dbReference>
<dbReference type="EMBL" id="JBHSFO010000002">
    <property type="protein sequence ID" value="MFC4602754.1"/>
    <property type="molecule type" value="Genomic_DNA"/>
</dbReference>
<dbReference type="InterPro" id="IPR048634">
    <property type="entry name" value="SecD_SecF_C"/>
</dbReference>
<dbReference type="NCBIfam" id="TIGR00966">
    <property type="entry name" value="transloc_SecF"/>
    <property type="match status" value="1"/>
</dbReference>
<feature type="region of interest" description="Disordered" evidence="10">
    <location>
        <begin position="352"/>
        <end position="392"/>
    </location>
</feature>
<dbReference type="InterPro" id="IPR022646">
    <property type="entry name" value="SecD/SecF_CS"/>
</dbReference>
<dbReference type="Pfam" id="PF07549">
    <property type="entry name" value="Sec_GG"/>
    <property type="match status" value="1"/>
</dbReference>
<dbReference type="SUPFAM" id="SSF82866">
    <property type="entry name" value="Multidrug efflux transporter AcrB transmembrane domain"/>
    <property type="match status" value="1"/>
</dbReference>
<evidence type="ECO:0000256" key="1">
    <source>
        <dbReference type="ARBA" id="ARBA00004651"/>
    </source>
</evidence>
<protein>
    <recommendedName>
        <fullName evidence="9">Protein-export membrane protein SecF</fullName>
    </recommendedName>
</protein>
<evidence type="ECO:0000256" key="10">
    <source>
        <dbReference type="SAM" id="MobiDB-lite"/>
    </source>
</evidence>
<accession>A0ABV9FR58</accession>
<feature type="transmembrane region" description="Helical" evidence="9">
    <location>
        <begin position="305"/>
        <end position="324"/>
    </location>
</feature>
<evidence type="ECO:0000256" key="9">
    <source>
        <dbReference type="HAMAP-Rule" id="MF_01464"/>
    </source>
</evidence>
<dbReference type="Gene3D" id="1.20.1640.10">
    <property type="entry name" value="Multidrug efflux transporter AcrB transmembrane domain"/>
    <property type="match status" value="1"/>
</dbReference>
<gene>
    <name evidence="9 12" type="primary">secF</name>
    <name evidence="12" type="ORF">ACFO6S_03505</name>
</gene>
<dbReference type="Proteomes" id="UP001595914">
    <property type="component" value="Unassembled WGS sequence"/>
</dbReference>
<feature type="domain" description="Protein export membrane protein SecD/SecF C-terminal" evidence="11">
    <location>
        <begin position="148"/>
        <end position="333"/>
    </location>
</feature>
<feature type="transmembrane region" description="Helical" evidence="9">
    <location>
        <begin position="280"/>
        <end position="299"/>
    </location>
</feature>
<dbReference type="RefSeq" id="WP_378414218.1">
    <property type="nucleotide sequence ID" value="NZ_JBHSFO010000002.1"/>
</dbReference>
<keyword evidence="6 9" id="KW-1133">Transmembrane helix</keyword>
<sequence>MSNTTGDTSPENTAAGQAILPHHSLLSRLYTGTGAFEIVGKRRMYYAIISVIVLISIASIVFRGFTLGIDFEGGSRIQMPAADNVTTEQVEAVYTETIGTEPVSVQTVGSGSAATIQIRSEALDISQVAELQTALYDEFQPEDKDGVPSKNAISVADVSETWGSQITKKALIALAVFLVIVGIYIAIRFERDMAIAGLVALFFDMVVTAGVYSLIGLEVTPATVIGFLTILGFSLYDTVVVFDKVEENTRGILHLTRRTYAEQANLAVNQTLMRSINTTVISILPVIGLLVVAVGLLGVGTLKDLAVVQLVGIIVGAVSSIFFATPMLVSIKERWGPVAAHTRKVLARRAERSGGAAGISDAALAGSTSVPRRAAAAPQPGSRPTGKRDKKR</sequence>
<keyword evidence="3 9" id="KW-1003">Cell membrane</keyword>